<comment type="caution">
    <text evidence="1">The sequence shown here is derived from an EMBL/GenBank/DDBJ whole genome shotgun (WGS) entry which is preliminary data.</text>
</comment>
<protein>
    <recommendedName>
        <fullName evidence="3">Peptidase M14 carboxypeptidase A domain-containing protein</fullName>
    </recommendedName>
</protein>
<name>A0ABV8AZX8_9BACI</name>
<reference evidence="2" key="1">
    <citation type="journal article" date="2019" name="Int. J. Syst. Evol. Microbiol.">
        <title>The Global Catalogue of Microorganisms (GCM) 10K type strain sequencing project: providing services to taxonomists for standard genome sequencing and annotation.</title>
        <authorList>
            <consortium name="The Broad Institute Genomics Platform"/>
            <consortium name="The Broad Institute Genome Sequencing Center for Infectious Disease"/>
            <person name="Wu L."/>
            <person name="Ma J."/>
        </authorList>
    </citation>
    <scope>NUCLEOTIDE SEQUENCE [LARGE SCALE GENOMIC DNA]</scope>
    <source>
        <strain evidence="2">CCUG 61889</strain>
    </source>
</reference>
<accession>A0ABV8AZX8</accession>
<sequence length="84" mass="9710">MFKEFKPDVYVDVHHRGFNTVSDEDNRSVPVQLAAVVATDSYTDPFSGKKYEVDADVLKLGKQINFRFYSPFLFSNSRLDKSKR</sequence>
<organism evidence="1 2">
    <name type="scientific">Bacillus songklensis</name>
    <dbReference type="NCBI Taxonomy" id="1069116"/>
    <lineage>
        <taxon>Bacteria</taxon>
        <taxon>Bacillati</taxon>
        <taxon>Bacillota</taxon>
        <taxon>Bacilli</taxon>
        <taxon>Bacillales</taxon>
        <taxon>Bacillaceae</taxon>
        <taxon>Bacillus</taxon>
    </lineage>
</organism>
<dbReference type="EMBL" id="JBHRZT010000032">
    <property type="protein sequence ID" value="MFC3883548.1"/>
    <property type="molecule type" value="Genomic_DNA"/>
</dbReference>
<evidence type="ECO:0000313" key="1">
    <source>
        <dbReference type="EMBL" id="MFC3883548.1"/>
    </source>
</evidence>
<evidence type="ECO:0008006" key="3">
    <source>
        <dbReference type="Google" id="ProtNLM"/>
    </source>
</evidence>
<dbReference type="Proteomes" id="UP001595752">
    <property type="component" value="Unassembled WGS sequence"/>
</dbReference>
<proteinExistence type="predicted"/>
<evidence type="ECO:0000313" key="2">
    <source>
        <dbReference type="Proteomes" id="UP001595752"/>
    </source>
</evidence>
<keyword evidence="2" id="KW-1185">Reference proteome</keyword>
<gene>
    <name evidence="1" type="ORF">ACFOU2_08520</name>
</gene>